<name>A0A0G0GUK8_9BACT</name>
<accession>A0A0G0GUK8</accession>
<keyword evidence="1" id="KW-0812">Transmembrane</keyword>
<reference evidence="2 3" key="1">
    <citation type="journal article" date="2015" name="Nature">
        <title>rRNA introns, odd ribosomes, and small enigmatic genomes across a large radiation of phyla.</title>
        <authorList>
            <person name="Brown C.T."/>
            <person name="Hug L.A."/>
            <person name="Thomas B.C."/>
            <person name="Sharon I."/>
            <person name="Castelle C.J."/>
            <person name="Singh A."/>
            <person name="Wilkins M.J."/>
            <person name="Williams K.H."/>
            <person name="Banfield J.F."/>
        </authorList>
    </citation>
    <scope>NUCLEOTIDE SEQUENCE [LARGE SCALE GENOMIC DNA]</scope>
</reference>
<proteinExistence type="predicted"/>
<feature type="transmembrane region" description="Helical" evidence="1">
    <location>
        <begin position="191"/>
        <end position="212"/>
    </location>
</feature>
<dbReference type="AlphaFoldDB" id="A0A0G0GUK8"/>
<evidence type="ECO:0000313" key="3">
    <source>
        <dbReference type="Proteomes" id="UP000033876"/>
    </source>
</evidence>
<feature type="transmembrane region" description="Helical" evidence="1">
    <location>
        <begin position="6"/>
        <end position="24"/>
    </location>
</feature>
<comment type="caution">
    <text evidence="2">The sequence shown here is derived from an EMBL/GenBank/DDBJ whole genome shotgun (WGS) entry which is preliminary data.</text>
</comment>
<organism evidence="2 3">
    <name type="scientific">Candidatus Nomurabacteria bacterium GW2011_GWB1_37_5</name>
    <dbReference type="NCBI Taxonomy" id="1618742"/>
    <lineage>
        <taxon>Bacteria</taxon>
        <taxon>Candidatus Nomuraibacteriota</taxon>
    </lineage>
</organism>
<evidence type="ECO:0000256" key="1">
    <source>
        <dbReference type="SAM" id="Phobius"/>
    </source>
</evidence>
<dbReference type="Proteomes" id="UP000033876">
    <property type="component" value="Unassembled WGS sequence"/>
</dbReference>
<protein>
    <submittedName>
        <fullName evidence="2">Uncharacterized protein</fullName>
    </submittedName>
</protein>
<keyword evidence="1" id="KW-1133">Transmembrane helix</keyword>
<feature type="transmembrane region" description="Helical" evidence="1">
    <location>
        <begin position="65"/>
        <end position="86"/>
    </location>
</feature>
<dbReference type="EMBL" id="LBTF01000040">
    <property type="protein sequence ID" value="KKQ34678.1"/>
    <property type="molecule type" value="Genomic_DNA"/>
</dbReference>
<feature type="transmembrane region" description="Helical" evidence="1">
    <location>
        <begin position="36"/>
        <end position="53"/>
    </location>
</feature>
<sequence length="221" mass="26313">MINYLDIILLILIWLVGWGIYFYSGRKETQFTKSSELSFSYFIFLSLGTFYLFKNDLPDHISDYLIWYGAAMILVFLIVNHIYYSIRRHYHEPLLLEKNHPTDRWLQANRTAIFITSAHILFQQIVITFLILELYKFFPLQSVLTYFMVIFAILHLPLVYFKGVKFAALYTLPAAIAGLIFPFILIKLTPYGFILNYIIHWSFYALITYIFWRRQGKITIK</sequence>
<gene>
    <name evidence="2" type="ORF">US50_C0040G0005</name>
</gene>
<evidence type="ECO:0000313" key="2">
    <source>
        <dbReference type="EMBL" id="KKQ34678.1"/>
    </source>
</evidence>
<feature type="transmembrane region" description="Helical" evidence="1">
    <location>
        <begin position="167"/>
        <end position="185"/>
    </location>
</feature>
<feature type="transmembrane region" description="Helical" evidence="1">
    <location>
        <begin position="112"/>
        <end position="132"/>
    </location>
</feature>
<keyword evidence="1" id="KW-0472">Membrane</keyword>
<feature type="transmembrane region" description="Helical" evidence="1">
    <location>
        <begin position="138"/>
        <end position="160"/>
    </location>
</feature>